<evidence type="ECO:0000313" key="1">
    <source>
        <dbReference type="EMBL" id="EEG55839.1"/>
    </source>
</evidence>
<dbReference type="AlphaFoldDB" id="C0CYK8"/>
<evidence type="ECO:0000313" key="2">
    <source>
        <dbReference type="Proteomes" id="UP000004756"/>
    </source>
</evidence>
<keyword evidence="2" id="KW-1185">Reference proteome</keyword>
<sequence>MLQIRLSFCFIHSIKLKASSTLLTIPFNSYNFNGNDIILY</sequence>
<dbReference type="HOGENOM" id="CLU_3287133_0_0_9"/>
<organism evidence="1 2">
    <name type="scientific">[Clostridium] asparagiforme DSM 15981</name>
    <dbReference type="NCBI Taxonomy" id="518636"/>
    <lineage>
        <taxon>Bacteria</taxon>
        <taxon>Bacillati</taxon>
        <taxon>Bacillota</taxon>
        <taxon>Clostridia</taxon>
        <taxon>Lachnospirales</taxon>
        <taxon>Lachnospiraceae</taxon>
        <taxon>Enterocloster</taxon>
    </lineage>
</organism>
<accession>C0CYK8</accession>
<dbReference type="EMBL" id="ACCJ01000116">
    <property type="protein sequence ID" value="EEG55839.1"/>
    <property type="molecule type" value="Genomic_DNA"/>
</dbReference>
<protein>
    <submittedName>
        <fullName evidence="1">Uncharacterized protein</fullName>
    </submittedName>
</protein>
<name>C0CYK8_9FIRM</name>
<comment type="caution">
    <text evidence="1">The sequence shown here is derived from an EMBL/GenBank/DDBJ whole genome shotgun (WGS) entry which is preliminary data.</text>
</comment>
<proteinExistence type="predicted"/>
<dbReference type="Proteomes" id="UP000004756">
    <property type="component" value="Unassembled WGS sequence"/>
</dbReference>
<reference evidence="1 2" key="1">
    <citation type="submission" date="2009-02" db="EMBL/GenBank/DDBJ databases">
        <title>Draft genome sequence of Clostridium asparagiforme (DSM 15981).</title>
        <authorList>
            <person name="Sudarsanam P."/>
            <person name="Ley R."/>
            <person name="Guruge J."/>
            <person name="Turnbaugh P.J."/>
            <person name="Mahowald M."/>
            <person name="Liep D."/>
            <person name="Gordon J."/>
        </authorList>
    </citation>
    <scope>NUCLEOTIDE SEQUENCE [LARGE SCALE GENOMIC DNA]</scope>
    <source>
        <strain evidence="1 2">DSM 15981</strain>
    </source>
</reference>
<gene>
    <name evidence="1" type="ORF">CLOSTASPAR_02085</name>
</gene>